<dbReference type="Proteomes" id="UP000014174">
    <property type="component" value="Unassembled WGS sequence"/>
</dbReference>
<accession>R9H2I1</accession>
<keyword evidence="5" id="KW-1185">Reference proteome</keyword>
<proteinExistence type="inferred from homology"/>
<comment type="caution">
    <text evidence="4">The sequence shown here is derived from an EMBL/GenBank/DDBJ whole genome shotgun (WGS) entry which is preliminary data.</text>
</comment>
<dbReference type="RefSeq" id="WP_016194666.1">
    <property type="nucleotide sequence ID" value="NZ_AQPN01000051.1"/>
</dbReference>
<feature type="binding site" evidence="3">
    <location>
        <position position="47"/>
    </location>
    <ligand>
        <name>a divalent metal cation</name>
        <dbReference type="ChEBI" id="CHEBI:60240"/>
    </ligand>
</feature>
<name>R9H2I1_9SPHI</name>
<dbReference type="Gene3D" id="1.20.120.450">
    <property type="entry name" value="dinb family like domain"/>
    <property type="match status" value="1"/>
</dbReference>
<dbReference type="EMBL" id="AQPN01000051">
    <property type="protein sequence ID" value="EOR95424.1"/>
    <property type="molecule type" value="Genomic_DNA"/>
</dbReference>
<feature type="binding site" evidence="3">
    <location>
        <position position="137"/>
    </location>
    <ligand>
        <name>a divalent metal cation</name>
        <dbReference type="ChEBI" id="CHEBI:60240"/>
    </ligand>
</feature>
<sequence>MSTVTNFLEELKQESETTCKMLKIIPEDKYEWQPHVKSMTIKQLSSHIADLTNWIPLAFDTDELDFAVVPYSPATWNNNEELLDLFEHSFAEAKAKLENAKDEDLTPEWILRNGDQILGNLTKGGLIRIALSQTIHHRAQLGVYLRLLDIPIPGSYGPSADDQSF</sequence>
<dbReference type="PATRIC" id="fig|1150600.3.peg.1400"/>
<evidence type="ECO:0000256" key="3">
    <source>
        <dbReference type="PIRSR" id="PIRSR607837-1"/>
    </source>
</evidence>
<evidence type="ECO:0000256" key="2">
    <source>
        <dbReference type="ARBA" id="ARBA00022723"/>
    </source>
</evidence>
<dbReference type="AlphaFoldDB" id="R9H2I1"/>
<evidence type="ECO:0008006" key="6">
    <source>
        <dbReference type="Google" id="ProtNLM"/>
    </source>
</evidence>
<evidence type="ECO:0000313" key="5">
    <source>
        <dbReference type="Proteomes" id="UP000014174"/>
    </source>
</evidence>
<comment type="similarity">
    <text evidence="1">Belongs to the DinB family.</text>
</comment>
<dbReference type="InterPro" id="IPR034660">
    <property type="entry name" value="DinB/YfiT-like"/>
</dbReference>
<organism evidence="4 5">
    <name type="scientific">Arcticibacter svalbardensis MN12-7</name>
    <dbReference type="NCBI Taxonomy" id="1150600"/>
    <lineage>
        <taxon>Bacteria</taxon>
        <taxon>Pseudomonadati</taxon>
        <taxon>Bacteroidota</taxon>
        <taxon>Sphingobacteriia</taxon>
        <taxon>Sphingobacteriales</taxon>
        <taxon>Sphingobacteriaceae</taxon>
        <taxon>Arcticibacter</taxon>
    </lineage>
</organism>
<gene>
    <name evidence="4" type="ORF">ADIARSV_1425</name>
</gene>
<protein>
    <recommendedName>
        <fullName evidence="6">DinB family protein</fullName>
    </recommendedName>
</protein>
<evidence type="ECO:0000256" key="1">
    <source>
        <dbReference type="ARBA" id="ARBA00008635"/>
    </source>
</evidence>
<dbReference type="OrthoDB" id="119432at2"/>
<dbReference type="STRING" id="1150600.ADIARSV_1425"/>
<dbReference type="GO" id="GO:0046872">
    <property type="term" value="F:metal ion binding"/>
    <property type="evidence" value="ECO:0007669"/>
    <property type="project" value="UniProtKB-KW"/>
</dbReference>
<dbReference type="InterPro" id="IPR007837">
    <property type="entry name" value="DinB"/>
</dbReference>
<evidence type="ECO:0000313" key="4">
    <source>
        <dbReference type="EMBL" id="EOR95424.1"/>
    </source>
</evidence>
<dbReference type="eggNOG" id="COG2318">
    <property type="taxonomic scope" value="Bacteria"/>
</dbReference>
<reference evidence="4 5" key="1">
    <citation type="journal article" date="2013" name="Genome Announc.">
        <title>Draft Genome Sequence of Arcticibacter svalbardensis Strain MN12-7T, a Member of the Family Sphingobacteriaceae Isolated from an Arctic Soil Sample.</title>
        <authorList>
            <person name="Shivaji S."/>
            <person name="Ara S."/>
            <person name="Prasad S."/>
            <person name="Manasa B.P."/>
            <person name="Begum Z."/>
            <person name="Singh A."/>
            <person name="Kumar Pinnaka A."/>
        </authorList>
    </citation>
    <scope>NUCLEOTIDE SEQUENCE [LARGE SCALE GENOMIC DNA]</scope>
    <source>
        <strain evidence="4 5">MN12-7</strain>
    </source>
</reference>
<dbReference type="SUPFAM" id="SSF109854">
    <property type="entry name" value="DinB/YfiT-like putative metalloenzymes"/>
    <property type="match status" value="1"/>
</dbReference>
<dbReference type="Pfam" id="PF05163">
    <property type="entry name" value="DinB"/>
    <property type="match status" value="1"/>
</dbReference>
<keyword evidence="2 3" id="KW-0479">Metal-binding</keyword>